<proteinExistence type="predicted"/>
<comment type="caution">
    <text evidence="7">The sequence shown here is derived from an EMBL/GenBank/DDBJ whole genome shotgun (WGS) entry which is preliminary data.</text>
</comment>
<evidence type="ECO:0000313" key="8">
    <source>
        <dbReference type="Proteomes" id="UP000677803"/>
    </source>
</evidence>
<accession>A0A8S4B434</accession>
<evidence type="ECO:0000256" key="4">
    <source>
        <dbReference type="PROSITE-ProRule" id="PRU00175"/>
    </source>
</evidence>
<reference evidence="7" key="1">
    <citation type="submission" date="2021-05" db="EMBL/GenBank/DDBJ databases">
        <authorList>
            <person name="Tigano A."/>
        </authorList>
    </citation>
    <scope>NUCLEOTIDE SEQUENCE</scope>
</reference>
<evidence type="ECO:0000313" key="7">
    <source>
        <dbReference type="EMBL" id="CAG5929201.1"/>
    </source>
</evidence>
<dbReference type="Proteomes" id="UP000677803">
    <property type="component" value="Unassembled WGS sequence"/>
</dbReference>
<dbReference type="AlphaFoldDB" id="A0A8S4B434"/>
<keyword evidence="2 4" id="KW-0863">Zinc-finger</keyword>
<sequence>MNKRHHWRDESVLCLRKRRLWVVSVDTEWAQSGLRPVPPQTSFHGRFRRIPAHSGELPVFVQLSVRTPCAFLPEPPDFTSTSDAEDLTLDGRFRPHHADWEKGLITAEPAAETPHGGPDGGEEDGQDQVRRRGKQEAGGGSGFRHAALELQVRPTLSGEICADTSREIWTTSAGDPEASLPNMAEGVAPVSGPGAPVAGGDRGGPEDVECPVCYQEYNQYNKCPRMLECLHVFCTECLQRIQLAQHDPSDPRGPPAIPCPLCRHLTPLETGDPLGLPCNSLILSRLPHMALCLPASVASRLAAASQRVVFSLEGGQRDTRLIILPTISLRVQQRQVAAAAPGMLLGGGGGWGGGRPAEQEDAGLREDAGRRLLGAVRPHLPVLRHVSATFEILTDLLRTTFGF</sequence>
<keyword evidence="3" id="KW-0862">Zinc</keyword>
<dbReference type="InterPro" id="IPR001841">
    <property type="entry name" value="Znf_RING"/>
</dbReference>
<evidence type="ECO:0000259" key="6">
    <source>
        <dbReference type="PROSITE" id="PS50089"/>
    </source>
</evidence>
<evidence type="ECO:0000256" key="5">
    <source>
        <dbReference type="SAM" id="MobiDB-lite"/>
    </source>
</evidence>
<dbReference type="GO" id="GO:0061630">
    <property type="term" value="F:ubiquitin protein ligase activity"/>
    <property type="evidence" value="ECO:0007669"/>
    <property type="project" value="TreeGrafter"/>
</dbReference>
<dbReference type="EMBL" id="CAJRST010014446">
    <property type="protein sequence ID" value="CAG5929201.1"/>
    <property type="molecule type" value="Genomic_DNA"/>
</dbReference>
<dbReference type="GO" id="GO:0016567">
    <property type="term" value="P:protein ubiquitination"/>
    <property type="evidence" value="ECO:0007669"/>
    <property type="project" value="TreeGrafter"/>
</dbReference>
<name>A0A8S4B434_9TELE</name>
<dbReference type="Pfam" id="PF13445">
    <property type="entry name" value="zf-RING_UBOX"/>
    <property type="match status" value="1"/>
</dbReference>
<dbReference type="InterPro" id="IPR027370">
    <property type="entry name" value="Znf-RING_euk"/>
</dbReference>
<feature type="domain" description="RING-type" evidence="6">
    <location>
        <begin position="210"/>
        <end position="263"/>
    </location>
</feature>
<dbReference type="InterPro" id="IPR051435">
    <property type="entry name" value="RING_finger_E3_ubiq-ligases"/>
</dbReference>
<keyword evidence="8" id="KW-1185">Reference proteome</keyword>
<dbReference type="SUPFAM" id="SSF57850">
    <property type="entry name" value="RING/U-box"/>
    <property type="match status" value="1"/>
</dbReference>
<dbReference type="PANTHER" id="PTHR22791">
    <property type="entry name" value="RING-TYPE DOMAIN-CONTAINING PROTEIN"/>
    <property type="match status" value="1"/>
</dbReference>
<dbReference type="OrthoDB" id="264520at2759"/>
<dbReference type="PROSITE" id="PS00518">
    <property type="entry name" value="ZF_RING_1"/>
    <property type="match status" value="1"/>
</dbReference>
<keyword evidence="1" id="KW-0479">Metal-binding</keyword>
<feature type="region of interest" description="Disordered" evidence="5">
    <location>
        <begin position="109"/>
        <end position="146"/>
    </location>
</feature>
<gene>
    <name evidence="7" type="ORF">MMEN_LOCUS12845</name>
</gene>
<organism evidence="7 8">
    <name type="scientific">Menidia menidia</name>
    <name type="common">Atlantic silverside</name>
    <dbReference type="NCBI Taxonomy" id="238744"/>
    <lineage>
        <taxon>Eukaryota</taxon>
        <taxon>Metazoa</taxon>
        <taxon>Chordata</taxon>
        <taxon>Craniata</taxon>
        <taxon>Vertebrata</taxon>
        <taxon>Euteleostomi</taxon>
        <taxon>Actinopterygii</taxon>
        <taxon>Neopterygii</taxon>
        <taxon>Teleostei</taxon>
        <taxon>Neoteleostei</taxon>
        <taxon>Acanthomorphata</taxon>
        <taxon>Ovalentaria</taxon>
        <taxon>Atherinomorphae</taxon>
        <taxon>Atheriniformes</taxon>
        <taxon>Atherinopsidae</taxon>
        <taxon>Menidiinae</taxon>
        <taxon>Menidia</taxon>
    </lineage>
</organism>
<dbReference type="SMART" id="SM00184">
    <property type="entry name" value="RING"/>
    <property type="match status" value="1"/>
</dbReference>
<protein>
    <submittedName>
        <fullName evidence="7">(Atlantic silverside) hypothetical protein</fullName>
    </submittedName>
</protein>
<evidence type="ECO:0000256" key="3">
    <source>
        <dbReference type="ARBA" id="ARBA00022833"/>
    </source>
</evidence>
<dbReference type="GO" id="GO:0008270">
    <property type="term" value="F:zinc ion binding"/>
    <property type="evidence" value="ECO:0007669"/>
    <property type="project" value="UniProtKB-KW"/>
</dbReference>
<dbReference type="PANTHER" id="PTHR22791:SF22">
    <property type="entry name" value="RING FINGER PROTEIN 222-LIKE ISOFORM X1"/>
    <property type="match status" value="1"/>
</dbReference>
<dbReference type="InterPro" id="IPR017907">
    <property type="entry name" value="Znf_RING_CS"/>
</dbReference>
<dbReference type="PROSITE" id="PS50089">
    <property type="entry name" value="ZF_RING_2"/>
    <property type="match status" value="1"/>
</dbReference>
<dbReference type="InterPro" id="IPR013083">
    <property type="entry name" value="Znf_RING/FYVE/PHD"/>
</dbReference>
<evidence type="ECO:0000256" key="1">
    <source>
        <dbReference type="ARBA" id="ARBA00022723"/>
    </source>
</evidence>
<evidence type="ECO:0000256" key="2">
    <source>
        <dbReference type="ARBA" id="ARBA00022771"/>
    </source>
</evidence>
<dbReference type="Gene3D" id="3.30.40.10">
    <property type="entry name" value="Zinc/RING finger domain, C3HC4 (zinc finger)"/>
    <property type="match status" value="1"/>
</dbReference>